<evidence type="ECO:0000313" key="2">
    <source>
        <dbReference type="Proteomes" id="UP001230649"/>
    </source>
</evidence>
<organism evidence="1 2">
    <name type="scientific">Naganishia adeliensis</name>
    <dbReference type="NCBI Taxonomy" id="92952"/>
    <lineage>
        <taxon>Eukaryota</taxon>
        <taxon>Fungi</taxon>
        <taxon>Dikarya</taxon>
        <taxon>Basidiomycota</taxon>
        <taxon>Agaricomycotina</taxon>
        <taxon>Tremellomycetes</taxon>
        <taxon>Filobasidiales</taxon>
        <taxon>Filobasidiaceae</taxon>
        <taxon>Naganishia</taxon>
    </lineage>
</organism>
<keyword evidence="2" id="KW-1185">Reference proteome</keyword>
<comment type="caution">
    <text evidence="1">The sequence shown here is derived from an EMBL/GenBank/DDBJ whole genome shotgun (WGS) entry which is preliminary data.</text>
</comment>
<sequence>MSMSAEQQEKDHSGTSTEYPRETRDPIEDVWGPRMGYHGEGNWPVRVDEHIQEPVDHWVQSACVMCSNGCGADIGVSKDDKIVGIRGRAVDKINKGRLGPKGICSWEYNGHPDRLTFPQIRKNGKLERATWDEAMELIVKKSKEIIEHLTPHAISFYTSGQLFAEEYHALAMVGKAGLGTLTMDGNTRLCTAGAAAAMRESFGSDGQPGSYDDVDVTDCLFLFGHNVAATQTVLWSRMLDRMAGPNPPKVVVVDPRVSLTAEHATVHLRPRIGTNLALLNGIQRLLIVKGYVKKDYVDKNTIGFDDLKGHVMGYTPERVEEITGVPPKDLEAAADIIGQAKTVLATALQGVYQSNQAVASAVALNNIQLLTGNIGIPGGGIYQMNGQPTAQNNRETGCDGEFPGFRNNNNPAHMQELADYWNVDVSKIPSWSDPIHIMSMLQMMEAGTIKMMWINGTNPAVSLPKLGRIRDILTDPGLFVIAQDIFENETTQLADVVLPAAMWGEKTGIFTNVDRTCHISHKAVEPPGEAKVNVMPQSDFEIFVDYARRMEFKNKDGEDLLPFKTQEEAFNHWARSTKGRPCDYTGMTYAKLTGGSGIQWPCNEQYPEGRPRLYDDGKFFTKPEEAESFGHDLELGTPISPADYAKMNPNGRAILKGCQYRAALDDVCEEYPFTLATGRNHLHFHTRTKTGRSKRLRHADHDPYVQIHEEDAKKLDIKDGDFVVVETRNGKAELPAKLGKIEPGQVFIPFHWGAHNQGGHDHMDGRAVAANELTQPAWDFISKQPVFKTAGVKLTKVTSGKPEVLSGQGAAIKSLEKPAYSTAQAKDDFSDRERHLEGNESTDKILGELVIRLKGDAEISAGLMILRDYLRQAVELMKPMSDRYGANTQGAERDTEAITTALFPDTRTGMGGFELIMDLHGVYSMFGMMNSFMNALEPVSMALQDVDFRGRVEPAHKLINRCMQWCQSHIRVKAVHTLVVPARPTAGHL</sequence>
<accession>A0ACC2UYC4</accession>
<proteinExistence type="predicted"/>
<evidence type="ECO:0000313" key="1">
    <source>
        <dbReference type="EMBL" id="KAJ9091731.1"/>
    </source>
</evidence>
<dbReference type="EMBL" id="JASBWS010000192">
    <property type="protein sequence ID" value="KAJ9091731.1"/>
    <property type="molecule type" value="Genomic_DNA"/>
</dbReference>
<protein>
    <submittedName>
        <fullName evidence="1">Uncharacterized protein</fullName>
    </submittedName>
</protein>
<name>A0ACC2UYC4_9TREE</name>
<reference evidence="1" key="1">
    <citation type="submission" date="2023-04" db="EMBL/GenBank/DDBJ databases">
        <title>Draft Genome sequencing of Naganishia species isolated from polar environments using Oxford Nanopore Technology.</title>
        <authorList>
            <person name="Leo P."/>
            <person name="Venkateswaran K."/>
        </authorList>
    </citation>
    <scope>NUCLEOTIDE SEQUENCE</scope>
    <source>
        <strain evidence="1">MNA-CCFEE 5262</strain>
    </source>
</reference>
<gene>
    <name evidence="1" type="ORF">QFC20_007558</name>
</gene>
<dbReference type="Proteomes" id="UP001230649">
    <property type="component" value="Unassembled WGS sequence"/>
</dbReference>